<dbReference type="EMBL" id="CACVKT020008393">
    <property type="protein sequence ID" value="CAC5415255.1"/>
    <property type="molecule type" value="Genomic_DNA"/>
</dbReference>
<organism evidence="3 4">
    <name type="scientific">Mytilus coruscus</name>
    <name type="common">Sea mussel</name>
    <dbReference type="NCBI Taxonomy" id="42192"/>
    <lineage>
        <taxon>Eukaryota</taxon>
        <taxon>Metazoa</taxon>
        <taxon>Spiralia</taxon>
        <taxon>Lophotrochozoa</taxon>
        <taxon>Mollusca</taxon>
        <taxon>Bivalvia</taxon>
        <taxon>Autobranchia</taxon>
        <taxon>Pteriomorphia</taxon>
        <taxon>Mytilida</taxon>
        <taxon>Mytiloidea</taxon>
        <taxon>Mytilidae</taxon>
        <taxon>Mytilinae</taxon>
        <taxon>Mytilus</taxon>
    </lineage>
</organism>
<sequence length="263" mass="30657">MKTALLPWFLQVIAVTFVYELKCPAPGHWRLRARKFYCGQNYVCLLRSPENSYRETCDGLDYSSTGSKLIFEPYYNKAGCSYKRYQPFPFSTDGNNNSNLCPYIGTAVRNMSCQEIIVRPSQQTNLSSPLENRFKDVRNDYNEGRTHRLNCIYFTAVLLIVLSIVLPLYALSEWPDAFYKVLSFEWIVDHLKFIKMLKEEEIAKIKIRKLMEILLDGGEDHYDQFLEALNAFKEYKDLAKLIQNTEVTPNDQAIFKNCTERSN</sequence>
<reference evidence="3 4" key="1">
    <citation type="submission" date="2020-06" db="EMBL/GenBank/DDBJ databases">
        <authorList>
            <person name="Li R."/>
            <person name="Bekaert M."/>
        </authorList>
    </citation>
    <scope>NUCLEOTIDE SEQUENCE [LARGE SCALE GENOMIC DNA]</scope>
    <source>
        <strain evidence="4">wild</strain>
    </source>
</reference>
<dbReference type="OrthoDB" id="6108583at2759"/>
<protein>
    <recommendedName>
        <fullName evidence="5">CARD domain-containing protein</fullName>
    </recommendedName>
</protein>
<evidence type="ECO:0008006" key="5">
    <source>
        <dbReference type="Google" id="ProtNLM"/>
    </source>
</evidence>
<feature type="signal peptide" evidence="2">
    <location>
        <begin position="1"/>
        <end position="20"/>
    </location>
</feature>
<keyword evidence="4" id="KW-1185">Reference proteome</keyword>
<dbReference type="AlphaFoldDB" id="A0A6J8E6X5"/>
<evidence type="ECO:0000313" key="3">
    <source>
        <dbReference type="EMBL" id="CAC5415255.1"/>
    </source>
</evidence>
<name>A0A6J8E6X5_MYTCO</name>
<dbReference type="SUPFAM" id="SSF47986">
    <property type="entry name" value="DEATH domain"/>
    <property type="match status" value="1"/>
</dbReference>
<evidence type="ECO:0000256" key="2">
    <source>
        <dbReference type="SAM" id="SignalP"/>
    </source>
</evidence>
<dbReference type="Gene3D" id="1.10.533.10">
    <property type="entry name" value="Death Domain, Fas"/>
    <property type="match status" value="1"/>
</dbReference>
<gene>
    <name evidence="3" type="ORF">MCOR_47961</name>
</gene>
<dbReference type="InterPro" id="IPR011029">
    <property type="entry name" value="DEATH-like_dom_sf"/>
</dbReference>
<accession>A0A6J8E6X5</accession>
<feature type="chain" id="PRO_5026931519" description="CARD domain-containing protein" evidence="2">
    <location>
        <begin position="21"/>
        <end position="263"/>
    </location>
</feature>
<keyword evidence="1" id="KW-1133">Transmembrane helix</keyword>
<keyword evidence="1" id="KW-0472">Membrane</keyword>
<dbReference type="Proteomes" id="UP000507470">
    <property type="component" value="Unassembled WGS sequence"/>
</dbReference>
<feature type="transmembrane region" description="Helical" evidence="1">
    <location>
        <begin position="152"/>
        <end position="171"/>
    </location>
</feature>
<keyword evidence="1" id="KW-0812">Transmembrane</keyword>
<evidence type="ECO:0000313" key="4">
    <source>
        <dbReference type="Proteomes" id="UP000507470"/>
    </source>
</evidence>
<proteinExistence type="predicted"/>
<keyword evidence="2" id="KW-0732">Signal</keyword>
<evidence type="ECO:0000256" key="1">
    <source>
        <dbReference type="SAM" id="Phobius"/>
    </source>
</evidence>